<evidence type="ECO:0000256" key="3">
    <source>
        <dbReference type="SAM" id="MobiDB-lite"/>
    </source>
</evidence>
<reference evidence="5" key="2">
    <citation type="journal article" date="2010" name="Genomics">
        <title>Analysis of floral transcription factors from Lycoris longituba.</title>
        <authorList>
            <person name="He Q.L."/>
            <person name="Cui S.J."/>
            <person name="Gu J.L."/>
            <person name="Zhang H."/>
            <person name="Wang M.X."/>
            <person name="Zhou Y."/>
            <person name="Zhang L."/>
            <person name="Huang M.R."/>
        </authorList>
    </citation>
    <scope>NUCLEOTIDE SEQUENCE</scope>
</reference>
<organism evidence="5">
    <name type="scientific">Lycoris longituba</name>
    <dbReference type="NCBI Taxonomy" id="272140"/>
    <lineage>
        <taxon>Eukaryota</taxon>
        <taxon>Viridiplantae</taxon>
        <taxon>Streptophyta</taxon>
        <taxon>Embryophyta</taxon>
        <taxon>Tracheophyta</taxon>
        <taxon>Spermatophyta</taxon>
        <taxon>Magnoliopsida</taxon>
        <taxon>Liliopsida</taxon>
        <taxon>Asparagales</taxon>
        <taxon>Amaryllidaceae</taxon>
        <taxon>Amaryllidoideae</taxon>
        <taxon>Lycoris</taxon>
    </lineage>
</organism>
<dbReference type="EMBL" id="GQ165981">
    <property type="protein sequence ID" value="ADG57952.1"/>
    <property type="molecule type" value="mRNA"/>
</dbReference>
<comment type="domain">
    <text evidence="2">The jas domain is required for interaction with COI1.</text>
</comment>
<dbReference type="PROSITE" id="PS51320">
    <property type="entry name" value="TIFY"/>
    <property type="match status" value="1"/>
</dbReference>
<dbReference type="Pfam" id="PF06200">
    <property type="entry name" value="tify"/>
    <property type="match status" value="1"/>
</dbReference>
<accession>D6MKA5</accession>
<dbReference type="GO" id="GO:0005634">
    <property type="term" value="C:nucleus"/>
    <property type="evidence" value="ECO:0007669"/>
    <property type="project" value="UniProtKB-SubCell"/>
</dbReference>
<sequence length="87" mass="8857">YGGKVLVFDNFPADKAEDLMMLAGNGSVIAKNTGVAPSASVSPTAKPSVTAQNIPLRPAQAIASDLPIARKASAPSTKRGLSPSIPR</sequence>
<evidence type="ECO:0000256" key="1">
    <source>
        <dbReference type="ARBA" id="ARBA00008614"/>
    </source>
</evidence>
<name>D6MKA5_9ASPA</name>
<comment type="similarity">
    <text evidence="1 2">Belongs to the TIFY/JAZ family.</text>
</comment>
<comment type="function">
    <text evidence="2">Repressor of jasmonate responses.</text>
</comment>
<dbReference type="PANTHER" id="PTHR33077:SF140">
    <property type="entry name" value="PROTEIN TIFY 10B"/>
    <property type="match status" value="1"/>
</dbReference>
<dbReference type="GO" id="GO:0009611">
    <property type="term" value="P:response to wounding"/>
    <property type="evidence" value="ECO:0007669"/>
    <property type="project" value="UniProtKB-UniRule"/>
</dbReference>
<keyword evidence="2" id="KW-1184">Jasmonic acid signaling pathway</keyword>
<dbReference type="AlphaFoldDB" id="D6MKA5"/>
<proteinExistence type="evidence at transcript level"/>
<evidence type="ECO:0000259" key="4">
    <source>
        <dbReference type="PROSITE" id="PS51320"/>
    </source>
</evidence>
<dbReference type="PANTHER" id="PTHR33077">
    <property type="entry name" value="PROTEIN TIFY 4A-RELATED-RELATED"/>
    <property type="match status" value="1"/>
</dbReference>
<dbReference type="InterPro" id="IPR040390">
    <property type="entry name" value="TIFY/JAZ"/>
</dbReference>
<feature type="region of interest" description="Disordered" evidence="3">
    <location>
        <begin position="67"/>
        <end position="87"/>
    </location>
</feature>
<dbReference type="GO" id="GO:0031347">
    <property type="term" value="P:regulation of defense response"/>
    <property type="evidence" value="ECO:0007669"/>
    <property type="project" value="UniProtKB-UniRule"/>
</dbReference>
<protein>
    <recommendedName>
        <fullName evidence="2">Protein TIFY</fullName>
    </recommendedName>
    <alternativeName>
        <fullName evidence="2">Jasmonate ZIM domain-containing protein</fullName>
    </alternativeName>
</protein>
<feature type="non-terminal residue" evidence="5">
    <location>
        <position position="1"/>
    </location>
</feature>
<dbReference type="InterPro" id="IPR010399">
    <property type="entry name" value="Tify_dom"/>
</dbReference>
<evidence type="ECO:0000313" key="5">
    <source>
        <dbReference type="EMBL" id="ADG57952.1"/>
    </source>
</evidence>
<dbReference type="GO" id="GO:2000022">
    <property type="term" value="P:regulation of jasmonic acid mediated signaling pathway"/>
    <property type="evidence" value="ECO:0007669"/>
    <property type="project" value="UniProtKB-UniRule"/>
</dbReference>
<evidence type="ECO:0000256" key="2">
    <source>
        <dbReference type="RuleBase" id="RU369065"/>
    </source>
</evidence>
<feature type="domain" description="Tify" evidence="4">
    <location>
        <begin position="1"/>
        <end position="25"/>
    </location>
</feature>
<reference evidence="5" key="1">
    <citation type="submission" date="2009-05" db="EMBL/GenBank/DDBJ databases">
        <authorList>
            <person name="Huang M."/>
            <person name="He Q."/>
            <person name="Zhang L."/>
            <person name="Cui S."/>
            <person name="Wang M."/>
            <person name="Zhou Y."/>
        </authorList>
    </citation>
    <scope>NUCLEOTIDE SEQUENCE</scope>
</reference>
<keyword evidence="2" id="KW-0539">Nucleus</keyword>
<feature type="non-terminal residue" evidence="5">
    <location>
        <position position="87"/>
    </location>
</feature>
<comment type="subcellular location">
    <subcellularLocation>
        <location evidence="2">Nucleus</location>
    </subcellularLocation>
</comment>